<dbReference type="InterPro" id="IPR000073">
    <property type="entry name" value="AB_hydrolase_1"/>
</dbReference>
<dbReference type="Gene3D" id="3.40.50.1820">
    <property type="entry name" value="alpha/beta hydrolase"/>
    <property type="match status" value="1"/>
</dbReference>
<dbReference type="PANTHER" id="PTHR43329">
    <property type="entry name" value="EPOXIDE HYDROLASE"/>
    <property type="match status" value="1"/>
</dbReference>
<accession>X0YGI4</accession>
<sequence>MRSETFEGTFPFKPNFKEINGFQMHYVDEGSGEPIVCLHGMPTWGYLYRNFIEVLSKNYRVIAPDQMGFGKSDVPQDKPYLLKQHIDNLTKLLLSLDLKDITFIGQDWGGPVMFGFAVDYPEKVKRLVIMNTAIGIMKEGAKPWYYELEKRGKYEKFFSNMKEKIPKLF</sequence>
<keyword evidence="1" id="KW-0378">Hydrolase</keyword>
<dbReference type="Pfam" id="PF00561">
    <property type="entry name" value="Abhydrolase_1"/>
    <property type="match status" value="1"/>
</dbReference>
<dbReference type="PRINTS" id="PR00412">
    <property type="entry name" value="EPOXHYDRLASE"/>
</dbReference>
<name>X0YGI4_9ZZZZ</name>
<evidence type="ECO:0000259" key="2">
    <source>
        <dbReference type="Pfam" id="PF00561"/>
    </source>
</evidence>
<proteinExistence type="predicted"/>
<dbReference type="InterPro" id="IPR029058">
    <property type="entry name" value="AB_hydrolase_fold"/>
</dbReference>
<dbReference type="EMBL" id="BART01003301">
    <property type="protein sequence ID" value="GAG55109.1"/>
    <property type="molecule type" value="Genomic_DNA"/>
</dbReference>
<evidence type="ECO:0000313" key="3">
    <source>
        <dbReference type="EMBL" id="GAG55109.1"/>
    </source>
</evidence>
<reference evidence="3" key="1">
    <citation type="journal article" date="2014" name="Front. Microbiol.">
        <title>High frequency of phylogenetically diverse reductive dehalogenase-homologous genes in deep subseafloor sedimentary metagenomes.</title>
        <authorList>
            <person name="Kawai M."/>
            <person name="Futagami T."/>
            <person name="Toyoda A."/>
            <person name="Takaki Y."/>
            <person name="Nishi S."/>
            <person name="Hori S."/>
            <person name="Arai W."/>
            <person name="Tsubouchi T."/>
            <person name="Morono Y."/>
            <person name="Uchiyama I."/>
            <person name="Ito T."/>
            <person name="Fujiyama A."/>
            <person name="Inagaki F."/>
            <person name="Takami H."/>
        </authorList>
    </citation>
    <scope>NUCLEOTIDE SEQUENCE</scope>
    <source>
        <strain evidence="3">Expedition CK06-06</strain>
    </source>
</reference>
<dbReference type="SUPFAM" id="SSF53474">
    <property type="entry name" value="alpha/beta-Hydrolases"/>
    <property type="match status" value="1"/>
</dbReference>
<dbReference type="InterPro" id="IPR000639">
    <property type="entry name" value="Epox_hydrolase-like"/>
</dbReference>
<dbReference type="PRINTS" id="PR00111">
    <property type="entry name" value="ABHYDROLASE"/>
</dbReference>
<feature type="domain" description="AB hydrolase-1" evidence="2">
    <location>
        <begin position="34"/>
        <end position="137"/>
    </location>
</feature>
<dbReference type="AlphaFoldDB" id="X0YGI4"/>
<evidence type="ECO:0000256" key="1">
    <source>
        <dbReference type="ARBA" id="ARBA00022801"/>
    </source>
</evidence>
<feature type="non-terminal residue" evidence="3">
    <location>
        <position position="169"/>
    </location>
</feature>
<protein>
    <recommendedName>
        <fullName evidence="2">AB hydrolase-1 domain-containing protein</fullName>
    </recommendedName>
</protein>
<comment type="caution">
    <text evidence="3">The sequence shown here is derived from an EMBL/GenBank/DDBJ whole genome shotgun (WGS) entry which is preliminary data.</text>
</comment>
<organism evidence="3">
    <name type="scientific">marine sediment metagenome</name>
    <dbReference type="NCBI Taxonomy" id="412755"/>
    <lineage>
        <taxon>unclassified sequences</taxon>
        <taxon>metagenomes</taxon>
        <taxon>ecological metagenomes</taxon>
    </lineage>
</organism>
<dbReference type="GO" id="GO:0016787">
    <property type="term" value="F:hydrolase activity"/>
    <property type="evidence" value="ECO:0007669"/>
    <property type="project" value="UniProtKB-KW"/>
</dbReference>
<gene>
    <name evidence="3" type="ORF">S01H4_09247</name>
</gene>